<dbReference type="Proteomes" id="UP000245720">
    <property type="component" value="Unassembled WGS sequence"/>
</dbReference>
<keyword evidence="1" id="KW-0812">Transmembrane</keyword>
<gene>
    <name evidence="2" type="ORF">IE37_00503</name>
</gene>
<keyword evidence="1" id="KW-0472">Membrane</keyword>
<reference evidence="2 3" key="1">
    <citation type="submission" date="2018-05" db="EMBL/GenBank/DDBJ databases">
        <title>The Hungate 1000. A catalogue of reference genomes from the rumen microbiome.</title>
        <authorList>
            <person name="Kelly W."/>
        </authorList>
    </citation>
    <scope>NUCLEOTIDE SEQUENCE [LARGE SCALE GENOMIC DNA]</scope>
    <source>
        <strain evidence="2 3">SAb67</strain>
    </source>
</reference>
<keyword evidence="1" id="KW-1133">Transmembrane helix</keyword>
<evidence type="ECO:0000313" key="3">
    <source>
        <dbReference type="Proteomes" id="UP000245720"/>
    </source>
</evidence>
<dbReference type="AlphaFoldDB" id="A0A315Y425"/>
<dbReference type="RefSeq" id="WP_109725398.1">
    <property type="nucleotide sequence ID" value="NZ_QGDI01000002.1"/>
</dbReference>
<accession>A0A315Y425</accession>
<comment type="caution">
    <text evidence="2">The sequence shown here is derived from an EMBL/GenBank/DDBJ whole genome shotgun (WGS) entry which is preliminary data.</text>
</comment>
<protein>
    <submittedName>
        <fullName evidence="2">Uncharacterized protein</fullName>
    </submittedName>
</protein>
<name>A0A315Y425_RUMFL</name>
<proteinExistence type="predicted"/>
<sequence length="199" mass="23611">MKFRIKHISSLYRWGIVLPWIVIIAALAIFLIVGLDVTFVFPTLVLIRLTAVCGIAEVVFIFLYIAERIYGARLIINDDHVVIKTLHRHRKLYYAEIEDAKYSHYECTRSYRERKERSGSLLYKYMQDDEETWTRSKLTFYLTSGKTVTVNDEATNYEWKRSKWITDPDLDPDEDVVLYQAYQCYRTACREYCKVLGNY</sequence>
<organism evidence="2 3">
    <name type="scientific">Ruminococcus flavefaciens</name>
    <dbReference type="NCBI Taxonomy" id="1265"/>
    <lineage>
        <taxon>Bacteria</taxon>
        <taxon>Bacillati</taxon>
        <taxon>Bacillota</taxon>
        <taxon>Clostridia</taxon>
        <taxon>Eubacteriales</taxon>
        <taxon>Oscillospiraceae</taxon>
        <taxon>Ruminococcus</taxon>
    </lineage>
</organism>
<evidence type="ECO:0000256" key="1">
    <source>
        <dbReference type="SAM" id="Phobius"/>
    </source>
</evidence>
<evidence type="ECO:0000313" key="2">
    <source>
        <dbReference type="EMBL" id="PWJ14519.1"/>
    </source>
</evidence>
<dbReference type="EMBL" id="QGDI01000002">
    <property type="protein sequence ID" value="PWJ14519.1"/>
    <property type="molecule type" value="Genomic_DNA"/>
</dbReference>
<feature type="transmembrane region" description="Helical" evidence="1">
    <location>
        <begin position="45"/>
        <end position="66"/>
    </location>
</feature>
<feature type="transmembrane region" description="Helical" evidence="1">
    <location>
        <begin position="12"/>
        <end position="33"/>
    </location>
</feature>
<dbReference type="OrthoDB" id="1820082at2"/>